<evidence type="ECO:0000313" key="2">
    <source>
        <dbReference type="Proteomes" id="UP000217257"/>
    </source>
</evidence>
<gene>
    <name evidence="1" type="ORF">CYFUS_002352</name>
</gene>
<organism evidence="1 2">
    <name type="scientific">Cystobacter fuscus</name>
    <dbReference type="NCBI Taxonomy" id="43"/>
    <lineage>
        <taxon>Bacteria</taxon>
        <taxon>Pseudomonadati</taxon>
        <taxon>Myxococcota</taxon>
        <taxon>Myxococcia</taxon>
        <taxon>Myxococcales</taxon>
        <taxon>Cystobacterineae</taxon>
        <taxon>Archangiaceae</taxon>
        <taxon>Cystobacter</taxon>
    </lineage>
</organism>
<accession>A0A250J0F7</accession>
<dbReference type="Proteomes" id="UP000217257">
    <property type="component" value="Chromosome"/>
</dbReference>
<dbReference type="KEGG" id="cfus:CYFUS_002352"/>
<dbReference type="RefSeq" id="WP_157758394.1">
    <property type="nucleotide sequence ID" value="NZ_CP022098.1"/>
</dbReference>
<evidence type="ECO:0008006" key="3">
    <source>
        <dbReference type="Google" id="ProtNLM"/>
    </source>
</evidence>
<evidence type="ECO:0000313" key="1">
    <source>
        <dbReference type="EMBL" id="ATB36937.1"/>
    </source>
</evidence>
<sequence length="216" mass="23364">MRWAWTMGVVSLAAGLAGCPKPQILRFTATPSIVCPGDAVTLSWDTNGSAWLEAIPALSGLGDKARSGTQTLPVKESTRFRLEVSRGSKTALTESEVLTPPRPVEYGVVDSGQPSPFTCRTEERVLETTLSLEEANLSPQVTLGEVRNLNARTLVMEKAETSATLDEGARSSAFEGQPALGRWRLRLPLDEGERCEDALEAVDGRLLLQLQLSCPR</sequence>
<protein>
    <recommendedName>
        <fullName evidence="3">Lipoprotein</fullName>
    </recommendedName>
</protein>
<dbReference type="PROSITE" id="PS51257">
    <property type="entry name" value="PROKAR_LIPOPROTEIN"/>
    <property type="match status" value="1"/>
</dbReference>
<proteinExistence type="predicted"/>
<name>A0A250J0F7_9BACT</name>
<dbReference type="EMBL" id="CP022098">
    <property type="protein sequence ID" value="ATB36937.1"/>
    <property type="molecule type" value="Genomic_DNA"/>
</dbReference>
<reference evidence="1 2" key="1">
    <citation type="submission" date="2017-06" db="EMBL/GenBank/DDBJ databases">
        <title>Sequencing and comparative analysis of myxobacterial genomes.</title>
        <authorList>
            <person name="Rupp O."/>
            <person name="Goesmann A."/>
            <person name="Sogaard-Andersen L."/>
        </authorList>
    </citation>
    <scope>NUCLEOTIDE SEQUENCE [LARGE SCALE GENOMIC DNA]</scope>
    <source>
        <strain evidence="1 2">DSM 52655</strain>
    </source>
</reference>
<dbReference type="AlphaFoldDB" id="A0A250J0F7"/>